<gene>
    <name evidence="7" type="ordered locus">Trad_2317</name>
</gene>
<dbReference type="PIRSF" id="PIRSF035875">
    <property type="entry name" value="RNase_BN"/>
    <property type="match status" value="1"/>
</dbReference>
<dbReference type="EMBL" id="CP002049">
    <property type="protein sequence ID" value="ADI15427.1"/>
    <property type="molecule type" value="Genomic_DNA"/>
</dbReference>
<dbReference type="RefSeq" id="WP_013178790.1">
    <property type="nucleotide sequence ID" value="NC_014221.1"/>
</dbReference>
<evidence type="ECO:0000256" key="1">
    <source>
        <dbReference type="ARBA" id="ARBA00004651"/>
    </source>
</evidence>
<dbReference type="Proteomes" id="UP000000379">
    <property type="component" value="Chromosome"/>
</dbReference>
<dbReference type="OrthoDB" id="9781030at2"/>
<proteinExistence type="predicted"/>
<dbReference type="GO" id="GO:0005886">
    <property type="term" value="C:plasma membrane"/>
    <property type="evidence" value="ECO:0007669"/>
    <property type="project" value="UniProtKB-SubCell"/>
</dbReference>
<dbReference type="KEGG" id="tra:Trad_2317"/>
<organism evidence="7 8">
    <name type="scientific">Truepera radiovictrix (strain DSM 17093 / CIP 108686 / LMG 22925 / RQ-24)</name>
    <dbReference type="NCBI Taxonomy" id="649638"/>
    <lineage>
        <taxon>Bacteria</taxon>
        <taxon>Thermotogati</taxon>
        <taxon>Deinococcota</taxon>
        <taxon>Deinococci</taxon>
        <taxon>Trueperales</taxon>
        <taxon>Trueperaceae</taxon>
        <taxon>Truepera</taxon>
    </lineage>
</organism>
<dbReference type="eggNOG" id="COG1295">
    <property type="taxonomic scope" value="Bacteria"/>
</dbReference>
<keyword evidence="4 6" id="KW-1133">Transmembrane helix</keyword>
<dbReference type="PANTHER" id="PTHR30213">
    <property type="entry name" value="INNER MEMBRANE PROTEIN YHJD"/>
    <property type="match status" value="1"/>
</dbReference>
<dbReference type="Pfam" id="PF03631">
    <property type="entry name" value="Virul_fac_BrkB"/>
    <property type="match status" value="1"/>
</dbReference>
<dbReference type="PANTHER" id="PTHR30213:SF0">
    <property type="entry name" value="UPF0761 MEMBRANE PROTEIN YIHY"/>
    <property type="match status" value="1"/>
</dbReference>
<keyword evidence="2" id="KW-1003">Cell membrane</keyword>
<evidence type="ECO:0000256" key="4">
    <source>
        <dbReference type="ARBA" id="ARBA00022989"/>
    </source>
</evidence>
<keyword evidence="3 6" id="KW-0812">Transmembrane</keyword>
<feature type="transmembrane region" description="Helical" evidence="6">
    <location>
        <begin position="209"/>
        <end position="230"/>
    </location>
</feature>
<dbReference type="STRING" id="649638.Trad_2317"/>
<dbReference type="NCBIfam" id="TIGR00765">
    <property type="entry name" value="yihY_not_rbn"/>
    <property type="match status" value="1"/>
</dbReference>
<dbReference type="InterPro" id="IPR017039">
    <property type="entry name" value="Virul_fac_BrkB"/>
</dbReference>
<protein>
    <submittedName>
        <fullName evidence="7">Ribonuclease BN</fullName>
    </submittedName>
</protein>
<feature type="transmembrane region" description="Helical" evidence="6">
    <location>
        <begin position="182"/>
        <end position="202"/>
    </location>
</feature>
<feature type="transmembrane region" description="Helical" evidence="6">
    <location>
        <begin position="242"/>
        <end position="266"/>
    </location>
</feature>
<comment type="subcellular location">
    <subcellularLocation>
        <location evidence="1">Cell membrane</location>
        <topology evidence="1">Multi-pass membrane protein</topology>
    </subcellularLocation>
</comment>
<evidence type="ECO:0000313" key="8">
    <source>
        <dbReference type="Proteomes" id="UP000000379"/>
    </source>
</evidence>
<feature type="transmembrane region" description="Helical" evidence="6">
    <location>
        <begin position="138"/>
        <end position="162"/>
    </location>
</feature>
<name>D7CSK7_TRURR</name>
<evidence type="ECO:0000256" key="5">
    <source>
        <dbReference type="ARBA" id="ARBA00023136"/>
    </source>
</evidence>
<evidence type="ECO:0000313" key="7">
    <source>
        <dbReference type="EMBL" id="ADI15427.1"/>
    </source>
</evidence>
<keyword evidence="8" id="KW-1185">Reference proteome</keyword>
<reference evidence="8" key="1">
    <citation type="submission" date="2010-05" db="EMBL/GenBank/DDBJ databases">
        <title>The complete genome of Truepera radiovictris DSM 17093.</title>
        <authorList>
            <consortium name="US DOE Joint Genome Institute (JGI-PGF)"/>
            <person name="Lucas S."/>
            <person name="Copeland A."/>
            <person name="Lapidus A."/>
            <person name="Glavina del Rio T."/>
            <person name="Dalin E."/>
            <person name="Tice H."/>
            <person name="Bruce D."/>
            <person name="Goodwin L."/>
            <person name="Pitluck S."/>
            <person name="Kyrpides N."/>
            <person name="Mavromatis K."/>
            <person name="Ovchinnikova G."/>
            <person name="Munk A.C."/>
            <person name="Detter J.C."/>
            <person name="Han C."/>
            <person name="Tapia R."/>
            <person name="Land M."/>
            <person name="Hauser L."/>
            <person name="Markowitz V."/>
            <person name="Cheng J.-F."/>
            <person name="Hugenholtz P."/>
            <person name="Woyke T."/>
            <person name="Wu D."/>
            <person name="Tindall B."/>
            <person name="Pomrenke H.G."/>
            <person name="Brambilla E."/>
            <person name="Klenk H.-P."/>
            <person name="Eisen J.A."/>
        </authorList>
    </citation>
    <scope>NUCLEOTIDE SEQUENCE [LARGE SCALE GENOMIC DNA]</scope>
    <source>
        <strain evidence="8">DSM 17093 / CIP 108686 / LMG 22925 / RQ-24</strain>
    </source>
</reference>
<sequence>MKLPGLRGLGPFAVLRRAFGKFGEDDMGTYASALAYQVLFSLFPFIIFLVALLGFLNIPEFFEYLRGQANEVLPAQVADQVNQIIDEIEQPRGGLLSLGILVALWTASAGVRATMNALNVAYGVSEGRPVWKRMPLSLLYTVGLAAMLIAAAALLIFGPQVMSWLGELVGFANIFVTLWNLLRLPVAVVLLMLVVALVYYAFPDTEQRFVFITPGSVLAVLVWLLASWGFSLYVQNFADFSATYGSLGAVVVILFYFYISASVLLFGAEINEVIEDASAEGKDYGEKRA</sequence>
<reference evidence="7 8" key="2">
    <citation type="journal article" date="2011" name="Stand. Genomic Sci.">
        <title>Complete genome sequence of Truepera radiovictrix type strain (RQ-24).</title>
        <authorList>
            <person name="Ivanova N."/>
            <person name="Rohde C."/>
            <person name="Munk C."/>
            <person name="Nolan M."/>
            <person name="Lucas S."/>
            <person name="Del Rio T.G."/>
            <person name="Tice H."/>
            <person name="Deshpande S."/>
            <person name="Cheng J.F."/>
            <person name="Tapia R."/>
            <person name="Han C."/>
            <person name="Goodwin L."/>
            <person name="Pitluck S."/>
            <person name="Liolios K."/>
            <person name="Mavromatis K."/>
            <person name="Mikhailova N."/>
            <person name="Pati A."/>
            <person name="Chen A."/>
            <person name="Palaniappan K."/>
            <person name="Land M."/>
            <person name="Hauser L."/>
            <person name="Chang Y.J."/>
            <person name="Jeffries C.D."/>
            <person name="Brambilla E."/>
            <person name="Rohde M."/>
            <person name="Goker M."/>
            <person name="Tindall B.J."/>
            <person name="Woyke T."/>
            <person name="Bristow J."/>
            <person name="Eisen J.A."/>
            <person name="Markowitz V."/>
            <person name="Hugenholtz P."/>
            <person name="Kyrpides N.C."/>
            <person name="Klenk H.P."/>
            <person name="Lapidus A."/>
        </authorList>
    </citation>
    <scope>NUCLEOTIDE SEQUENCE [LARGE SCALE GENOMIC DNA]</scope>
    <source>
        <strain evidence="8">DSM 17093 / CIP 108686 / LMG 22925 / RQ-24</strain>
    </source>
</reference>
<feature type="transmembrane region" description="Helical" evidence="6">
    <location>
        <begin position="34"/>
        <end position="56"/>
    </location>
</feature>
<keyword evidence="5 6" id="KW-0472">Membrane</keyword>
<evidence type="ECO:0000256" key="3">
    <source>
        <dbReference type="ARBA" id="ARBA00022692"/>
    </source>
</evidence>
<dbReference type="HOGENOM" id="CLU_045539_0_0_0"/>
<evidence type="ECO:0000256" key="6">
    <source>
        <dbReference type="SAM" id="Phobius"/>
    </source>
</evidence>
<dbReference type="AlphaFoldDB" id="D7CSK7"/>
<accession>D7CSK7</accession>
<evidence type="ECO:0000256" key="2">
    <source>
        <dbReference type="ARBA" id="ARBA00022475"/>
    </source>
</evidence>